<evidence type="ECO:0000256" key="1">
    <source>
        <dbReference type="ARBA" id="ARBA00005254"/>
    </source>
</evidence>
<proteinExistence type="inferred from homology"/>
<dbReference type="SUPFAM" id="SSF52096">
    <property type="entry name" value="ClpP/crotonase"/>
    <property type="match status" value="1"/>
</dbReference>
<dbReference type="PANTHER" id="PTHR11941:SF54">
    <property type="entry name" value="ENOYL-COA HYDRATASE, MITOCHONDRIAL"/>
    <property type="match status" value="1"/>
</dbReference>
<comment type="caution">
    <text evidence="4">The sequence shown here is derived from an EMBL/GenBank/DDBJ whole genome shotgun (WGS) entry which is preliminary data.</text>
</comment>
<dbReference type="InterPro" id="IPR029045">
    <property type="entry name" value="ClpP/crotonase-like_dom_sf"/>
</dbReference>
<name>A0ABW1FE30_9ACTN</name>
<dbReference type="InterPro" id="IPR001753">
    <property type="entry name" value="Enoyl-CoA_hydra/iso"/>
</dbReference>
<reference evidence="5" key="1">
    <citation type="journal article" date="2019" name="Int. J. Syst. Evol. Microbiol.">
        <title>The Global Catalogue of Microorganisms (GCM) 10K type strain sequencing project: providing services to taxonomists for standard genome sequencing and annotation.</title>
        <authorList>
            <consortium name="The Broad Institute Genomics Platform"/>
            <consortium name="The Broad Institute Genome Sequencing Center for Infectious Disease"/>
            <person name="Wu L."/>
            <person name="Ma J."/>
        </authorList>
    </citation>
    <scope>NUCLEOTIDE SEQUENCE [LARGE SCALE GENOMIC DNA]</scope>
    <source>
        <strain evidence="5">CGMCC 1.15809</strain>
    </source>
</reference>
<dbReference type="Proteomes" id="UP001596241">
    <property type="component" value="Unassembled WGS sequence"/>
</dbReference>
<accession>A0ABW1FE30</accession>
<gene>
    <name evidence="4" type="ORF">ACFP3M_04755</name>
</gene>
<dbReference type="PROSITE" id="PS00166">
    <property type="entry name" value="ENOYL_COA_HYDRATASE"/>
    <property type="match status" value="1"/>
</dbReference>
<dbReference type="Gene3D" id="3.90.226.10">
    <property type="entry name" value="2-enoyl-CoA Hydratase, Chain A, domain 1"/>
    <property type="match status" value="1"/>
</dbReference>
<protein>
    <submittedName>
        <fullName evidence="4">Enoyl-CoA hydratase/isomerase family protein</fullName>
    </submittedName>
</protein>
<sequence length="280" mass="29194">MATDPIPTGTANSVRPDGGAEEPRVAYAVLDHGIARIRLSRPHRLNAVTEHLVDDLLAALRRATDEGVRAAVLCGAGRAFCSGHDLKAEPAPADAAGTRARLDRIQEVTRLIRDAPFPVVAAVHGYALGAGCEFALSCDLVVAAEGTRFGFPEVGVGLSVTGGVSRLLTTAVGAIKAKELVLLGEHFDARQAQRLGLVTRISPPGRHESVAAELAAVLAGRPPFALALAKQLIDEGLDGTVEQALAREVSAAQLTGESGEHERPRQAFTQAPAPAREGGR</sequence>
<dbReference type="CDD" id="cd06558">
    <property type="entry name" value="crotonase-like"/>
    <property type="match status" value="1"/>
</dbReference>
<keyword evidence="5" id="KW-1185">Reference proteome</keyword>
<organism evidence="4 5">
    <name type="scientific">Streptomyces ramulosus</name>
    <dbReference type="NCBI Taxonomy" id="47762"/>
    <lineage>
        <taxon>Bacteria</taxon>
        <taxon>Bacillati</taxon>
        <taxon>Actinomycetota</taxon>
        <taxon>Actinomycetes</taxon>
        <taxon>Kitasatosporales</taxon>
        <taxon>Streptomycetaceae</taxon>
        <taxon>Streptomyces</taxon>
    </lineage>
</organism>
<comment type="similarity">
    <text evidence="1 2">Belongs to the enoyl-CoA hydratase/isomerase family.</text>
</comment>
<dbReference type="Pfam" id="PF00378">
    <property type="entry name" value="ECH_1"/>
    <property type="match status" value="1"/>
</dbReference>
<dbReference type="RefSeq" id="WP_345087165.1">
    <property type="nucleotide sequence ID" value="NZ_BAAAWG010000013.1"/>
</dbReference>
<evidence type="ECO:0000313" key="5">
    <source>
        <dbReference type="Proteomes" id="UP001596241"/>
    </source>
</evidence>
<feature type="region of interest" description="Disordered" evidence="3">
    <location>
        <begin position="251"/>
        <end position="280"/>
    </location>
</feature>
<dbReference type="PANTHER" id="PTHR11941">
    <property type="entry name" value="ENOYL-COA HYDRATASE-RELATED"/>
    <property type="match status" value="1"/>
</dbReference>
<evidence type="ECO:0000256" key="2">
    <source>
        <dbReference type="RuleBase" id="RU003707"/>
    </source>
</evidence>
<evidence type="ECO:0000256" key="3">
    <source>
        <dbReference type="SAM" id="MobiDB-lite"/>
    </source>
</evidence>
<dbReference type="EMBL" id="JBHSPW010000002">
    <property type="protein sequence ID" value="MFC5892124.1"/>
    <property type="molecule type" value="Genomic_DNA"/>
</dbReference>
<dbReference type="InterPro" id="IPR018376">
    <property type="entry name" value="Enoyl-CoA_hyd/isom_CS"/>
</dbReference>
<evidence type="ECO:0000313" key="4">
    <source>
        <dbReference type="EMBL" id="MFC5892124.1"/>
    </source>
</evidence>